<keyword evidence="2" id="KW-0472">Membrane</keyword>
<dbReference type="InterPro" id="IPR025961">
    <property type="entry name" value="Metal_resist"/>
</dbReference>
<dbReference type="GO" id="GO:0042597">
    <property type="term" value="C:periplasmic space"/>
    <property type="evidence" value="ECO:0007669"/>
    <property type="project" value="InterPro"/>
</dbReference>
<dbReference type="InterPro" id="IPR012899">
    <property type="entry name" value="LTXXQ"/>
</dbReference>
<comment type="caution">
    <text evidence="3">The sequence shown here is derived from an EMBL/GenBank/DDBJ whole genome shotgun (WGS) entry which is preliminary data.</text>
</comment>
<dbReference type="AlphaFoldDB" id="A0A9X4XGI7"/>
<dbReference type="Gene3D" id="1.20.120.1490">
    <property type="match status" value="1"/>
</dbReference>
<name>A0A9X4XGI7_9BRAD</name>
<dbReference type="RefSeq" id="WP_155478211.1">
    <property type="nucleotide sequence ID" value="NZ_WNKV01000001.1"/>
</dbReference>
<feature type="region of interest" description="Disordered" evidence="1">
    <location>
        <begin position="54"/>
        <end position="74"/>
    </location>
</feature>
<feature type="transmembrane region" description="Helical" evidence="2">
    <location>
        <begin position="23"/>
        <end position="43"/>
    </location>
</feature>
<feature type="compositionally biased region" description="Gly residues" evidence="1">
    <location>
        <begin position="63"/>
        <end position="74"/>
    </location>
</feature>
<gene>
    <name evidence="3" type="ORF">GJ689_00265</name>
</gene>
<accession>A0A9X4XGI7</accession>
<dbReference type="EMBL" id="WNKV01000001">
    <property type="protein sequence ID" value="MTW14648.1"/>
    <property type="molecule type" value="Genomic_DNA"/>
</dbReference>
<dbReference type="Proteomes" id="UP000438991">
    <property type="component" value="Unassembled WGS sequence"/>
</dbReference>
<dbReference type="Pfam" id="PF13801">
    <property type="entry name" value="Metal_resist"/>
    <property type="match status" value="1"/>
</dbReference>
<evidence type="ECO:0000313" key="3">
    <source>
        <dbReference type="EMBL" id="MTW14648.1"/>
    </source>
</evidence>
<keyword evidence="2" id="KW-1133">Transmembrane helix</keyword>
<evidence type="ECO:0000256" key="2">
    <source>
        <dbReference type="SAM" id="Phobius"/>
    </source>
</evidence>
<evidence type="ECO:0000256" key="1">
    <source>
        <dbReference type="SAM" id="MobiDB-lite"/>
    </source>
</evidence>
<dbReference type="CDD" id="cd09916">
    <property type="entry name" value="CpxP_like"/>
    <property type="match status" value="1"/>
</dbReference>
<protein>
    <submittedName>
        <fullName evidence="3">Periplasmic heavy metal sensor</fullName>
    </submittedName>
</protein>
<sequence length="208" mass="22139">MTHQPAPQTSADAASAAPRRRRLAPYAVAAALLAGAVGLGAFATTSFGQGPGFGPSFSQPFGQAGGGFGPHGMMGWGGGPFGRGAFDPAQAEQRADRMVRHLAVELDASTEQQEKLRTIVRAAVKDVLPVREKMRTARGQARDLLLAQTVDRAAIEKLRTEQIALADATSKRVAQALGDAAEVLTPEQRRKLEDRMSSFGLMRGFWRG</sequence>
<evidence type="ECO:0000313" key="4">
    <source>
        <dbReference type="Proteomes" id="UP000438991"/>
    </source>
</evidence>
<proteinExistence type="predicted"/>
<reference evidence="3 4" key="1">
    <citation type="submission" date="2019-11" db="EMBL/GenBank/DDBJ databases">
        <title>Whole-genome sequence of Rhodoplanes serenus DSM 18633, type strain.</title>
        <authorList>
            <person name="Kyndt J.A."/>
            <person name="Meyer T.E."/>
        </authorList>
    </citation>
    <scope>NUCLEOTIDE SEQUENCE [LARGE SCALE GENOMIC DNA]</scope>
    <source>
        <strain evidence="3 4">DSM 18633</strain>
    </source>
</reference>
<keyword evidence="2" id="KW-0812">Transmembrane</keyword>
<organism evidence="3 4">
    <name type="scientific">Rhodoplanes serenus</name>
    <dbReference type="NCBI Taxonomy" id="200615"/>
    <lineage>
        <taxon>Bacteria</taxon>
        <taxon>Pseudomonadati</taxon>
        <taxon>Pseudomonadota</taxon>
        <taxon>Alphaproteobacteria</taxon>
        <taxon>Hyphomicrobiales</taxon>
        <taxon>Nitrobacteraceae</taxon>
        <taxon>Rhodoplanes</taxon>
    </lineage>
</organism>